<proteinExistence type="predicted"/>
<comment type="caution">
    <text evidence="1">The sequence shown here is derived from an EMBL/GenBank/DDBJ whole genome shotgun (WGS) entry which is preliminary data.</text>
</comment>
<gene>
    <name evidence="1" type="ORF">LCGC14_1396650</name>
</gene>
<evidence type="ECO:0000313" key="1">
    <source>
        <dbReference type="EMBL" id="KKM74802.1"/>
    </source>
</evidence>
<name>A0A0F9MZY6_9ZZZZ</name>
<dbReference type="AlphaFoldDB" id="A0A0F9MZY6"/>
<protein>
    <submittedName>
        <fullName evidence="1">Uncharacterized protein</fullName>
    </submittedName>
</protein>
<reference evidence="1" key="1">
    <citation type="journal article" date="2015" name="Nature">
        <title>Complex archaea that bridge the gap between prokaryotes and eukaryotes.</title>
        <authorList>
            <person name="Spang A."/>
            <person name="Saw J.H."/>
            <person name="Jorgensen S.L."/>
            <person name="Zaremba-Niedzwiedzka K."/>
            <person name="Martijn J."/>
            <person name="Lind A.E."/>
            <person name="van Eijk R."/>
            <person name="Schleper C."/>
            <person name="Guy L."/>
            <person name="Ettema T.J."/>
        </authorList>
    </citation>
    <scope>NUCLEOTIDE SEQUENCE</scope>
</reference>
<accession>A0A0F9MZY6</accession>
<dbReference type="EMBL" id="LAZR01009080">
    <property type="protein sequence ID" value="KKM74802.1"/>
    <property type="molecule type" value="Genomic_DNA"/>
</dbReference>
<sequence length="114" mass="13159">MTMHKEKWTPGERAYFEYHCYQAHDSADASLWYRSHQPVTVVDVGEDPNDEPTTMAERAESGDPLTYHIKFTDGYEGAAFEDELLTSPRYFERLWNPPPASEIPDCHKPKEPTP</sequence>
<organism evidence="1">
    <name type="scientific">marine sediment metagenome</name>
    <dbReference type="NCBI Taxonomy" id="412755"/>
    <lineage>
        <taxon>unclassified sequences</taxon>
        <taxon>metagenomes</taxon>
        <taxon>ecological metagenomes</taxon>
    </lineage>
</organism>